<dbReference type="Gene3D" id="3.20.20.70">
    <property type="entry name" value="Aldolase class I"/>
    <property type="match status" value="2"/>
</dbReference>
<proteinExistence type="inferred from homology"/>
<dbReference type="EMBL" id="JABWDY010022756">
    <property type="protein sequence ID" value="KAF5191479.1"/>
    <property type="molecule type" value="Genomic_DNA"/>
</dbReference>
<keyword evidence="2" id="KW-0378">Hydrolase</keyword>
<keyword evidence="5" id="KW-1185">Reference proteome</keyword>
<name>A0A7J6W284_THATH</name>
<protein>
    <submittedName>
        <fullName evidence="4">Melibiase family protein</fullName>
    </submittedName>
</protein>
<dbReference type="InterPro" id="IPR013785">
    <property type="entry name" value="Aldolase_TIM"/>
</dbReference>
<gene>
    <name evidence="4" type="ORF">FRX31_018937</name>
</gene>
<dbReference type="PANTHER" id="PTHR11452:SF42">
    <property type="entry name" value="ALPHA-GALACTOSIDASE"/>
    <property type="match status" value="1"/>
</dbReference>
<dbReference type="AlphaFoldDB" id="A0A7J6W284"/>
<dbReference type="Proteomes" id="UP000554482">
    <property type="component" value="Unassembled WGS sequence"/>
</dbReference>
<comment type="caution">
    <text evidence="4">The sequence shown here is derived from an EMBL/GenBank/DDBJ whole genome shotgun (WGS) entry which is preliminary data.</text>
</comment>
<evidence type="ECO:0000313" key="4">
    <source>
        <dbReference type="EMBL" id="KAF5191479.1"/>
    </source>
</evidence>
<dbReference type="InterPro" id="IPR017853">
    <property type="entry name" value="GH"/>
</dbReference>
<evidence type="ECO:0000256" key="1">
    <source>
        <dbReference type="ARBA" id="ARBA00009743"/>
    </source>
</evidence>
<reference evidence="4 5" key="1">
    <citation type="submission" date="2020-06" db="EMBL/GenBank/DDBJ databases">
        <title>Transcriptomic and genomic resources for Thalictrum thalictroides and T. hernandezii: Facilitating candidate gene discovery in an emerging model plant lineage.</title>
        <authorList>
            <person name="Arias T."/>
            <person name="Riano-Pachon D.M."/>
            <person name="Di Stilio V.S."/>
        </authorList>
    </citation>
    <scope>NUCLEOTIDE SEQUENCE [LARGE SCALE GENOMIC DNA]</scope>
    <source>
        <strain evidence="5">cv. WT478/WT964</strain>
        <tissue evidence="4">Leaves</tissue>
    </source>
</reference>
<dbReference type="OrthoDB" id="1926074at2759"/>
<comment type="similarity">
    <text evidence="1">Belongs to the glycosyl hydrolase 27 family.</text>
</comment>
<dbReference type="SUPFAM" id="SSF51445">
    <property type="entry name" value="(Trans)glycosidases"/>
    <property type="match status" value="1"/>
</dbReference>
<sequence>MLTGIASQEAIVGGTVFFPKTPVLSTSTHTAVDTPFSSILMIQGILASTTTPAFKMAVKAHFSAQELSEALRDGHQANTPPRGWNSYDSFSWTISEAEFLQNAEVLSQRLKVHGYQYAVLDYLWYRRKVQCAHADSLGFDVIDEWGRMVPDPDRWPSSGGGKGLTVVAKKLHDMGLRFGIHGLSAVSCILSLPELVQHQQWPRMYRVTGDDWDKWGDVASHFDVSRDFAAANMIGAEGLQGNSWPDIDMLPIGWLTDRSRDEEKIYQGKHHDVLASESSGSCLDATPKRKLTSEKLTSIQRDMDSEIF</sequence>
<evidence type="ECO:0000256" key="3">
    <source>
        <dbReference type="ARBA" id="ARBA00023295"/>
    </source>
</evidence>
<evidence type="ECO:0000256" key="2">
    <source>
        <dbReference type="ARBA" id="ARBA00022801"/>
    </source>
</evidence>
<dbReference type="GO" id="GO:0005975">
    <property type="term" value="P:carbohydrate metabolic process"/>
    <property type="evidence" value="ECO:0007669"/>
    <property type="project" value="InterPro"/>
</dbReference>
<dbReference type="GO" id="GO:0004553">
    <property type="term" value="F:hydrolase activity, hydrolyzing O-glycosyl compounds"/>
    <property type="evidence" value="ECO:0007669"/>
    <property type="project" value="InterPro"/>
</dbReference>
<dbReference type="PANTHER" id="PTHR11452">
    <property type="entry name" value="ALPHA-GALACTOSIDASE/ALPHA-N-ACETYLGALACTOSAMINIDASE"/>
    <property type="match status" value="1"/>
</dbReference>
<evidence type="ECO:0000313" key="5">
    <source>
        <dbReference type="Proteomes" id="UP000554482"/>
    </source>
</evidence>
<accession>A0A7J6W284</accession>
<dbReference type="InterPro" id="IPR002241">
    <property type="entry name" value="Glyco_hydro_27"/>
</dbReference>
<organism evidence="4 5">
    <name type="scientific">Thalictrum thalictroides</name>
    <name type="common">Rue-anemone</name>
    <name type="synonym">Anemone thalictroides</name>
    <dbReference type="NCBI Taxonomy" id="46969"/>
    <lineage>
        <taxon>Eukaryota</taxon>
        <taxon>Viridiplantae</taxon>
        <taxon>Streptophyta</taxon>
        <taxon>Embryophyta</taxon>
        <taxon>Tracheophyta</taxon>
        <taxon>Spermatophyta</taxon>
        <taxon>Magnoliopsida</taxon>
        <taxon>Ranunculales</taxon>
        <taxon>Ranunculaceae</taxon>
        <taxon>Thalictroideae</taxon>
        <taxon>Thalictrum</taxon>
    </lineage>
</organism>
<keyword evidence="3" id="KW-0326">Glycosidase</keyword>